<keyword evidence="3 6" id="KW-0732">Signal</keyword>
<dbReference type="EMBL" id="LKEA01000076">
    <property type="protein sequence ID" value="ROV88737.1"/>
    <property type="molecule type" value="Genomic_DNA"/>
</dbReference>
<name>A0A423VCN8_9PEZI</name>
<keyword evidence="8" id="KW-1185">Reference proteome</keyword>
<evidence type="ECO:0000256" key="4">
    <source>
        <dbReference type="ARBA" id="ARBA00022801"/>
    </source>
</evidence>
<evidence type="ECO:0000313" key="8">
    <source>
        <dbReference type="Proteomes" id="UP000283895"/>
    </source>
</evidence>
<dbReference type="Gene3D" id="3.40.50.1820">
    <property type="entry name" value="alpha/beta hydrolase"/>
    <property type="match status" value="2"/>
</dbReference>
<reference evidence="7 8" key="1">
    <citation type="submission" date="2015-09" db="EMBL/GenBank/DDBJ databases">
        <title>Host preference determinants of Valsa canker pathogens revealed by comparative genomics.</title>
        <authorList>
            <person name="Yin Z."/>
            <person name="Huang L."/>
        </authorList>
    </citation>
    <scope>NUCLEOTIDE SEQUENCE [LARGE SCALE GENOMIC DNA]</scope>
    <source>
        <strain evidence="7 8">03-1</strain>
    </source>
</reference>
<dbReference type="PANTHER" id="PTHR11010">
    <property type="entry name" value="PROTEASE S28 PRO-X CARBOXYPEPTIDASE-RELATED"/>
    <property type="match status" value="1"/>
</dbReference>
<dbReference type="SUPFAM" id="SSF53474">
    <property type="entry name" value="alpha/beta-Hydrolases"/>
    <property type="match status" value="1"/>
</dbReference>
<gene>
    <name evidence="7" type="ORF">VMCG_10063</name>
</gene>
<evidence type="ECO:0008006" key="9">
    <source>
        <dbReference type="Google" id="ProtNLM"/>
    </source>
</evidence>
<feature type="signal peptide" evidence="6">
    <location>
        <begin position="1"/>
        <end position="18"/>
    </location>
</feature>
<dbReference type="InterPro" id="IPR029058">
    <property type="entry name" value="AB_hydrolase_fold"/>
</dbReference>
<dbReference type="GO" id="GO:0070008">
    <property type="term" value="F:serine-type exopeptidase activity"/>
    <property type="evidence" value="ECO:0007669"/>
    <property type="project" value="InterPro"/>
</dbReference>
<dbReference type="InterPro" id="IPR008758">
    <property type="entry name" value="Peptidase_S28"/>
</dbReference>
<dbReference type="AlphaFoldDB" id="A0A423VCN8"/>
<keyword evidence="5" id="KW-0325">Glycoprotein</keyword>
<dbReference type="Pfam" id="PF05577">
    <property type="entry name" value="Peptidase_S28"/>
    <property type="match status" value="2"/>
</dbReference>
<protein>
    <recommendedName>
        <fullName evidence="9">Serine peptidase</fullName>
    </recommendedName>
</protein>
<evidence type="ECO:0000313" key="7">
    <source>
        <dbReference type="EMBL" id="ROV88737.1"/>
    </source>
</evidence>
<evidence type="ECO:0000256" key="2">
    <source>
        <dbReference type="ARBA" id="ARBA00022670"/>
    </source>
</evidence>
<evidence type="ECO:0000256" key="1">
    <source>
        <dbReference type="ARBA" id="ARBA00011079"/>
    </source>
</evidence>
<dbReference type="Proteomes" id="UP000283895">
    <property type="component" value="Unassembled WGS sequence"/>
</dbReference>
<dbReference type="FunFam" id="3.40.50.1820:FF:000165">
    <property type="entry name" value="Serine peptidase, putative"/>
    <property type="match status" value="1"/>
</dbReference>
<comment type="similarity">
    <text evidence="1">Belongs to the peptidase S28 family.</text>
</comment>
<evidence type="ECO:0000256" key="5">
    <source>
        <dbReference type="ARBA" id="ARBA00023180"/>
    </source>
</evidence>
<evidence type="ECO:0000256" key="6">
    <source>
        <dbReference type="SAM" id="SignalP"/>
    </source>
</evidence>
<dbReference type="PANTHER" id="PTHR11010:SF23">
    <property type="entry name" value="SERINE PEPTIDASE"/>
    <property type="match status" value="1"/>
</dbReference>
<proteinExistence type="inferred from homology"/>
<keyword evidence="2" id="KW-0645">Protease</keyword>
<feature type="chain" id="PRO_5019058052" description="Serine peptidase" evidence="6">
    <location>
        <begin position="19"/>
        <end position="546"/>
    </location>
</feature>
<sequence>MKSAALLATSLLTSGAWAISALSKSLVPPPLRLEETTTPGGPIQKRATTGQGVFQQLLDHNDPSLGTFNQSFWWSSEYWQGPGSPVVFFTPGEVAAEGYTGYLTNRTITGQFAQSIGGAVVLMEHRYWGDSSPFSVLTTENLTYLTLDNSIHDTTYFANNVKLPFDSNGSSNAGNAPWVFSGGSYSGALAAWTESVDPGTFWAYHASSAVVEAVYDFWWYFDPIRQGMPQNCSSDVIKVIDYVDSVLLSNDTVAKQALKKKFGLGALKHDDDFASVLENGPWLWQSDSFYTGYSGFYYWCDAIENVGDLFDYPTEIPGAEGVGLEKALDGYARWVSEYLLPDYCASYGYKEWSDIDSVECFDSYNATSPLYTDLSVDNVIDRQWEWMLCNEPFAFWQDGASDGTPSIVSSLVSAEYWQRQCGLYFGPPGTYGSEEGKTVETTNAYTKGWDIAGTTTRLIFINGQYDPWKDATVSSDFKPGGPYNGTDDAPVLVIPGGIHCSDMIAENGEANAGAQEVIDTEIAVITEWVDEYYTEKKRKRTLRKRL</sequence>
<dbReference type="GO" id="GO:0006508">
    <property type="term" value="P:proteolysis"/>
    <property type="evidence" value="ECO:0007669"/>
    <property type="project" value="UniProtKB-KW"/>
</dbReference>
<accession>A0A423VCN8</accession>
<keyword evidence="4" id="KW-0378">Hydrolase</keyword>
<comment type="caution">
    <text evidence="7">The sequence shown here is derived from an EMBL/GenBank/DDBJ whole genome shotgun (WGS) entry which is preliminary data.</text>
</comment>
<dbReference type="OrthoDB" id="1735038at2759"/>
<dbReference type="GO" id="GO:0008239">
    <property type="term" value="F:dipeptidyl-peptidase activity"/>
    <property type="evidence" value="ECO:0007669"/>
    <property type="project" value="TreeGrafter"/>
</dbReference>
<evidence type="ECO:0000256" key="3">
    <source>
        <dbReference type="ARBA" id="ARBA00022729"/>
    </source>
</evidence>
<organism evidence="7 8">
    <name type="scientific">Cytospora schulzeri</name>
    <dbReference type="NCBI Taxonomy" id="448051"/>
    <lineage>
        <taxon>Eukaryota</taxon>
        <taxon>Fungi</taxon>
        <taxon>Dikarya</taxon>
        <taxon>Ascomycota</taxon>
        <taxon>Pezizomycotina</taxon>
        <taxon>Sordariomycetes</taxon>
        <taxon>Sordariomycetidae</taxon>
        <taxon>Diaporthales</taxon>
        <taxon>Cytosporaceae</taxon>
        <taxon>Cytospora</taxon>
    </lineage>
</organism>